<feature type="region of interest" description="Disordered" evidence="1">
    <location>
        <begin position="1"/>
        <end position="23"/>
    </location>
</feature>
<protein>
    <submittedName>
        <fullName evidence="3">Uncharacterized protein</fullName>
    </submittedName>
</protein>
<evidence type="ECO:0000256" key="2">
    <source>
        <dbReference type="SAM" id="Phobius"/>
    </source>
</evidence>
<feature type="transmembrane region" description="Helical" evidence="2">
    <location>
        <begin position="84"/>
        <end position="101"/>
    </location>
</feature>
<sequence length="779" mass="84220">MDWSPSVSVDDSEAFATTSDSNANNNSNNNGLIDIYCSQQRREYIDPHLADHIADLCTLKLQQSSSGRHQSLLRHKDPANHLRLCNYVSFFYLIATIHSMLHRIRMQTFMRPVMTGYLHHHNQFQQPQEQQQQEQQQQEQQQQSMVFEQEVSAPQPQGYNWGQEVSLNSTALSFDMLLGMGSSQSLVSDVSTLPGTSSSSTMDDTEQVILGFGQPQQHHPLSSIPLVSFTGDYSAVSSGSSDDSFQHQTTSISLSSIPPSPAPLSQQQSLAVVAALPHQTYYELLMAANPNEPLSQLLSTSATTMTSPSFSVTSSSTASALAQGSQPSYGVLDTPIQASLTLSVSSTEGSSMGVRLSSVGSNFAMPNFPGGSEPTTHSPQQTIPLTTKEIMDALSGQFPIQPMTPSASELPVSDVVSEPILSDALAMGKSAVPSIASVLSPTYATASMQGSESIRTDFPLAEPSEDVNANAHDQENEPAAIGEPSINVSTAESLQKQDESWDSDSNMQSPPPTHHHEGDDKDSSVTINNTVEHQDGNQEVNMDLDLTDISLLSPPSSPSKSNTRSPKRTKSSSTSRRSSRTQTRRSRAKHEAESFTVSHDTRNSTPGDAPEDAIRTPKRRRVSDDDTLSCSSPESLPPSPRTPPATLENHCTVHQRSIQNHEVSSDQMAEQQGEAFELDSKRSKEECEGDCTVIEDPNFAAMADSKNPGSQTSSEAQENAGILSPSLLTRYPTRQSTRILRRTSGRLQSVASCGANTHHRHVNGGEPALLTTTSKATAA</sequence>
<accession>A0A9P6MYL4</accession>
<gene>
    <name evidence="3" type="ORF">BGZ80_008002</name>
</gene>
<evidence type="ECO:0000313" key="3">
    <source>
        <dbReference type="EMBL" id="KAG0017709.1"/>
    </source>
</evidence>
<evidence type="ECO:0000256" key="1">
    <source>
        <dbReference type="SAM" id="MobiDB-lite"/>
    </source>
</evidence>
<feature type="region of interest" description="Disordered" evidence="1">
    <location>
        <begin position="549"/>
        <end position="683"/>
    </location>
</feature>
<keyword evidence="2" id="KW-1133">Transmembrane helix</keyword>
<feature type="compositionally biased region" description="Polar residues" evidence="1">
    <location>
        <begin position="652"/>
        <end position="670"/>
    </location>
</feature>
<comment type="caution">
    <text evidence="3">The sequence shown here is derived from an EMBL/GenBank/DDBJ whole genome shotgun (WGS) entry which is preliminary data.</text>
</comment>
<dbReference type="AlphaFoldDB" id="A0A9P6MYL4"/>
<proteinExistence type="predicted"/>
<feature type="region of interest" description="Disordered" evidence="1">
    <location>
        <begin position="123"/>
        <end position="151"/>
    </location>
</feature>
<organism evidence="3 4">
    <name type="scientific">Entomortierella chlamydospora</name>
    <dbReference type="NCBI Taxonomy" id="101097"/>
    <lineage>
        <taxon>Eukaryota</taxon>
        <taxon>Fungi</taxon>
        <taxon>Fungi incertae sedis</taxon>
        <taxon>Mucoromycota</taxon>
        <taxon>Mortierellomycotina</taxon>
        <taxon>Mortierellomycetes</taxon>
        <taxon>Mortierellales</taxon>
        <taxon>Mortierellaceae</taxon>
        <taxon>Entomortierella</taxon>
    </lineage>
</organism>
<feature type="region of interest" description="Disordered" evidence="1">
    <location>
        <begin position="756"/>
        <end position="779"/>
    </location>
</feature>
<feature type="compositionally biased region" description="Basic and acidic residues" evidence="1">
    <location>
        <begin position="514"/>
        <end position="523"/>
    </location>
</feature>
<feature type="compositionally biased region" description="Basic residues" evidence="1">
    <location>
        <begin position="577"/>
        <end position="588"/>
    </location>
</feature>
<feature type="compositionally biased region" description="Polar residues" evidence="1">
    <location>
        <begin position="595"/>
        <end position="606"/>
    </location>
</feature>
<feature type="compositionally biased region" description="Low complexity" evidence="1">
    <location>
        <begin position="768"/>
        <end position="779"/>
    </location>
</feature>
<name>A0A9P6MYL4_9FUNG</name>
<keyword evidence="4" id="KW-1185">Reference proteome</keyword>
<keyword evidence="2" id="KW-0812">Transmembrane</keyword>
<dbReference type="Proteomes" id="UP000703661">
    <property type="component" value="Unassembled WGS sequence"/>
</dbReference>
<reference evidence="3" key="1">
    <citation type="journal article" date="2020" name="Fungal Divers.">
        <title>Resolving the Mortierellaceae phylogeny through synthesis of multi-gene phylogenetics and phylogenomics.</title>
        <authorList>
            <person name="Vandepol N."/>
            <person name="Liber J."/>
            <person name="Desiro A."/>
            <person name="Na H."/>
            <person name="Kennedy M."/>
            <person name="Barry K."/>
            <person name="Grigoriev I.V."/>
            <person name="Miller A.N."/>
            <person name="O'Donnell K."/>
            <person name="Stajich J.E."/>
            <person name="Bonito G."/>
        </authorList>
    </citation>
    <scope>NUCLEOTIDE SEQUENCE</scope>
    <source>
        <strain evidence="3">NRRL 2769</strain>
    </source>
</reference>
<feature type="compositionally biased region" description="Low complexity" evidence="1">
    <location>
        <begin position="549"/>
        <end position="564"/>
    </location>
</feature>
<evidence type="ECO:0000313" key="4">
    <source>
        <dbReference type="Proteomes" id="UP000703661"/>
    </source>
</evidence>
<feature type="compositionally biased region" description="Low complexity" evidence="1">
    <location>
        <begin position="123"/>
        <end position="143"/>
    </location>
</feature>
<keyword evidence="2" id="KW-0472">Membrane</keyword>
<dbReference type="EMBL" id="JAAAID010000421">
    <property type="protein sequence ID" value="KAG0017709.1"/>
    <property type="molecule type" value="Genomic_DNA"/>
</dbReference>
<feature type="region of interest" description="Disordered" evidence="1">
    <location>
        <begin position="473"/>
        <end position="525"/>
    </location>
</feature>
<feature type="region of interest" description="Disordered" evidence="1">
    <location>
        <begin position="238"/>
        <end position="260"/>
    </location>
</feature>